<feature type="transmembrane region" description="Helical" evidence="12">
    <location>
        <begin position="139"/>
        <end position="157"/>
    </location>
</feature>
<dbReference type="Pfam" id="PF22776">
    <property type="entry name" value="K_trans_C"/>
    <property type="match status" value="1"/>
</dbReference>
<feature type="transmembrane region" description="Helical" evidence="12">
    <location>
        <begin position="101"/>
        <end position="127"/>
    </location>
</feature>
<evidence type="ECO:0000256" key="6">
    <source>
        <dbReference type="ARBA" id="ARBA00022692"/>
    </source>
</evidence>
<evidence type="ECO:0000256" key="1">
    <source>
        <dbReference type="ARBA" id="ARBA00004141"/>
    </source>
</evidence>
<dbReference type="HAMAP" id="MF_01522">
    <property type="entry name" value="Kup"/>
    <property type="match status" value="1"/>
</dbReference>
<evidence type="ECO:0000256" key="8">
    <source>
        <dbReference type="ARBA" id="ARBA00022958"/>
    </source>
</evidence>
<feature type="transmembrane region" description="Helical" evidence="12">
    <location>
        <begin position="169"/>
        <end position="190"/>
    </location>
</feature>
<name>A0ABW0ZWZ3_9ACTN</name>
<evidence type="ECO:0000256" key="12">
    <source>
        <dbReference type="HAMAP-Rule" id="MF_01522"/>
    </source>
</evidence>
<comment type="caution">
    <text evidence="15">The sequence shown here is derived from an EMBL/GenBank/DDBJ whole genome shotgun (WGS) entry which is preliminary data.</text>
</comment>
<feature type="transmembrane region" description="Helical" evidence="12">
    <location>
        <begin position="398"/>
        <end position="418"/>
    </location>
</feature>
<evidence type="ECO:0000259" key="13">
    <source>
        <dbReference type="Pfam" id="PF02705"/>
    </source>
</evidence>
<accession>A0ABW0ZWZ3</accession>
<feature type="transmembrane region" description="Helical" evidence="12">
    <location>
        <begin position="248"/>
        <end position="268"/>
    </location>
</feature>
<keyword evidence="16" id="KW-1185">Reference proteome</keyword>
<dbReference type="RefSeq" id="WP_378283050.1">
    <property type="nucleotide sequence ID" value="NZ_JBHSON010000022.1"/>
</dbReference>
<gene>
    <name evidence="12" type="primary">kup</name>
    <name evidence="15" type="ORF">ACFPZN_17515</name>
</gene>
<dbReference type="InterPro" id="IPR003855">
    <property type="entry name" value="K+_transporter"/>
</dbReference>
<evidence type="ECO:0000256" key="9">
    <source>
        <dbReference type="ARBA" id="ARBA00022989"/>
    </source>
</evidence>
<dbReference type="Pfam" id="PF02705">
    <property type="entry name" value="K_trans"/>
    <property type="match status" value="1"/>
</dbReference>
<comment type="subcellular location">
    <subcellularLocation>
        <location evidence="12">Cell membrane</location>
        <topology evidence="12">Multi-pass membrane protein</topology>
    </subcellularLocation>
    <subcellularLocation>
        <location evidence="1">Membrane</location>
        <topology evidence="1">Multi-pass membrane protein</topology>
    </subcellularLocation>
</comment>
<dbReference type="PANTHER" id="PTHR30540">
    <property type="entry name" value="OSMOTIC STRESS POTASSIUM TRANSPORTER"/>
    <property type="match status" value="1"/>
</dbReference>
<proteinExistence type="inferred from homology"/>
<dbReference type="InterPro" id="IPR023051">
    <property type="entry name" value="Kup"/>
</dbReference>
<evidence type="ECO:0000313" key="16">
    <source>
        <dbReference type="Proteomes" id="UP001596074"/>
    </source>
</evidence>
<sequence>MTERRRGRATMLLVALGVVYGDIGTSPLYALQTVFSIDQGAVRPTGADVYGVISLVFWTITMIVSVKYVTFVLRADNDGEGGVMALAALVRRVLGDVRGRAALMALGVLGASLFYGDSVITPAISVLSAVEGLEVSAPGLSHMVVPVAAVILTALFAAQRWGTHRVGNLFGPIMVVWFAALALAGLGGVVRRPGVLAGLSPTYAAGFVLEHPYVAFVAMGAVVLAITGAEALYADLGHFGKGPIRRAWFGLVFPALTLNYLGQGALILDDPANRASPFFLLFPGWARLPMVVLATAATVIASQAVISGAFSVSRQAVRLGLLPHLRIRHTSPRAAGQVYVPAVNWILFAGVLAVMLGFPSSERLATAYGVSVTSTFLITTALFLVIARVRWRWPAWRLAVFGVVIGGAELTYFAANLTKIAHGGWLPLLIGIAVFTVMTTWQRGRQVVTARRTAQEGPLPEFVEGLRGSEAVRVPGTAVFPHPTKATAPLALRANFEHNRVVHRHVVIVSMVSENVPYIPAEGRISADDLGYRDDGIVHLTARYGFKEHQDLPAALRLAATRLDPELDIDPDRASYFVSRMTLRLSREPGMTRWRKKLFLALAHNAPSPVEYFSLPESRTVVMGTQVDL</sequence>
<evidence type="ECO:0000256" key="7">
    <source>
        <dbReference type="ARBA" id="ARBA00022847"/>
    </source>
</evidence>
<keyword evidence="8 12" id="KW-0630">Potassium</keyword>
<evidence type="ECO:0000256" key="11">
    <source>
        <dbReference type="ARBA" id="ARBA00023136"/>
    </source>
</evidence>
<keyword evidence="6 12" id="KW-0812">Transmembrane</keyword>
<feature type="transmembrane region" description="Helical" evidence="12">
    <location>
        <begin position="334"/>
        <end position="358"/>
    </location>
</feature>
<keyword evidence="4 12" id="KW-1003">Cell membrane</keyword>
<feature type="domain" description="K+ potassium transporter integral membrane" evidence="13">
    <location>
        <begin position="12"/>
        <end position="463"/>
    </location>
</feature>
<feature type="transmembrane region" description="Helical" evidence="12">
    <location>
        <begin position="213"/>
        <end position="236"/>
    </location>
</feature>
<keyword evidence="10 12" id="KW-0406">Ion transport</keyword>
<keyword evidence="7 12" id="KW-0769">Symport</keyword>
<dbReference type="InterPro" id="IPR053951">
    <property type="entry name" value="K_trans_N"/>
</dbReference>
<evidence type="ECO:0000256" key="4">
    <source>
        <dbReference type="ARBA" id="ARBA00022475"/>
    </source>
</evidence>
<feature type="transmembrane region" description="Helical" evidence="12">
    <location>
        <begin position="288"/>
        <end position="313"/>
    </location>
</feature>
<evidence type="ECO:0000313" key="15">
    <source>
        <dbReference type="EMBL" id="MFC5747431.1"/>
    </source>
</evidence>
<feature type="domain" description="K+ potassium transporter C-terminal" evidence="14">
    <location>
        <begin position="475"/>
        <end position="629"/>
    </location>
</feature>
<protein>
    <recommendedName>
        <fullName evidence="12">Probable potassium transport system protein Kup</fullName>
    </recommendedName>
</protein>
<keyword evidence="11 12" id="KW-0472">Membrane</keyword>
<feature type="transmembrane region" description="Helical" evidence="12">
    <location>
        <begin position="424"/>
        <end position="441"/>
    </location>
</feature>
<evidence type="ECO:0000256" key="3">
    <source>
        <dbReference type="ARBA" id="ARBA00022448"/>
    </source>
</evidence>
<organism evidence="15 16">
    <name type="scientific">Actinomadura rugatobispora</name>
    <dbReference type="NCBI Taxonomy" id="1994"/>
    <lineage>
        <taxon>Bacteria</taxon>
        <taxon>Bacillati</taxon>
        <taxon>Actinomycetota</taxon>
        <taxon>Actinomycetes</taxon>
        <taxon>Streptosporangiales</taxon>
        <taxon>Thermomonosporaceae</taxon>
        <taxon>Actinomadura</taxon>
    </lineage>
</organism>
<comment type="similarity">
    <text evidence="2 12">Belongs to the HAK/KUP transporter (TC 2.A.72) family.</text>
</comment>
<comment type="catalytic activity">
    <reaction evidence="12">
        <text>K(+)(in) + H(+)(in) = K(+)(out) + H(+)(out)</text>
        <dbReference type="Rhea" id="RHEA:28490"/>
        <dbReference type="ChEBI" id="CHEBI:15378"/>
        <dbReference type="ChEBI" id="CHEBI:29103"/>
    </reaction>
</comment>
<evidence type="ECO:0000259" key="14">
    <source>
        <dbReference type="Pfam" id="PF22776"/>
    </source>
</evidence>
<keyword evidence="5 12" id="KW-0633">Potassium transport</keyword>
<dbReference type="PANTHER" id="PTHR30540:SF79">
    <property type="entry name" value="LOW AFFINITY POTASSIUM TRANSPORT SYSTEM PROTEIN KUP"/>
    <property type="match status" value="1"/>
</dbReference>
<feature type="transmembrane region" description="Helical" evidence="12">
    <location>
        <begin position="364"/>
        <end position="386"/>
    </location>
</feature>
<dbReference type="EMBL" id="JBHSON010000022">
    <property type="protein sequence ID" value="MFC5747431.1"/>
    <property type="molecule type" value="Genomic_DNA"/>
</dbReference>
<comment type="function">
    <text evidence="12">Transport of potassium into the cell. Likely operates as a K(+):H(+) symporter.</text>
</comment>
<evidence type="ECO:0000256" key="2">
    <source>
        <dbReference type="ARBA" id="ARBA00007019"/>
    </source>
</evidence>
<keyword evidence="9 12" id="KW-1133">Transmembrane helix</keyword>
<keyword evidence="3 12" id="KW-0813">Transport</keyword>
<dbReference type="Proteomes" id="UP001596074">
    <property type="component" value="Unassembled WGS sequence"/>
</dbReference>
<evidence type="ECO:0000256" key="5">
    <source>
        <dbReference type="ARBA" id="ARBA00022538"/>
    </source>
</evidence>
<dbReference type="InterPro" id="IPR053952">
    <property type="entry name" value="K_trans_C"/>
</dbReference>
<feature type="transmembrane region" description="Helical" evidence="12">
    <location>
        <begin position="49"/>
        <end position="69"/>
    </location>
</feature>
<reference evidence="16" key="1">
    <citation type="journal article" date="2019" name="Int. J. Syst. Evol. Microbiol.">
        <title>The Global Catalogue of Microorganisms (GCM) 10K type strain sequencing project: providing services to taxonomists for standard genome sequencing and annotation.</title>
        <authorList>
            <consortium name="The Broad Institute Genomics Platform"/>
            <consortium name="The Broad Institute Genome Sequencing Center for Infectious Disease"/>
            <person name="Wu L."/>
            <person name="Ma J."/>
        </authorList>
    </citation>
    <scope>NUCLEOTIDE SEQUENCE [LARGE SCALE GENOMIC DNA]</scope>
    <source>
        <strain evidence="16">KCTC 42087</strain>
    </source>
</reference>
<evidence type="ECO:0000256" key="10">
    <source>
        <dbReference type="ARBA" id="ARBA00023065"/>
    </source>
</evidence>